<proteinExistence type="predicted"/>
<evidence type="ECO:0000313" key="2">
    <source>
        <dbReference type="Proteomes" id="UP000674416"/>
    </source>
</evidence>
<comment type="caution">
    <text evidence="1">The sequence shown here is derived from an EMBL/GenBank/DDBJ whole genome shotgun (WGS) entry which is preliminary data.</text>
</comment>
<sequence length="85" mass="9626">MSPLQSQALIKDAWNLDLRKVSQQNPGCPYSTAKRLFAADKFDNNESRAKRLFGLAIIRGRKENHAIHESHIQWIEQGKGVSPVI</sequence>
<dbReference type="EMBL" id="JAFDST010000007">
    <property type="protein sequence ID" value="MBP1083756.1"/>
    <property type="molecule type" value="Genomic_DNA"/>
</dbReference>
<evidence type="ECO:0000313" key="1">
    <source>
        <dbReference type="EMBL" id="MBP1083756.1"/>
    </source>
</evidence>
<organism evidence="1 2">
    <name type="scientific">Bacillus capparidis</name>
    <dbReference type="NCBI Taxonomy" id="1840411"/>
    <lineage>
        <taxon>Bacteria</taxon>
        <taxon>Bacillati</taxon>
        <taxon>Bacillota</taxon>
        <taxon>Bacilli</taxon>
        <taxon>Bacillales</taxon>
        <taxon>Bacillaceae</taxon>
        <taxon>Bacillus</taxon>
    </lineage>
</organism>
<gene>
    <name evidence="1" type="ORF">JOC74_004303</name>
</gene>
<name>A0ABS4D2B1_9BACI</name>
<keyword evidence="2" id="KW-1185">Reference proteome</keyword>
<accession>A0ABS4D2B1</accession>
<protein>
    <submittedName>
        <fullName evidence="1">Uncharacterized protein</fullName>
    </submittedName>
</protein>
<reference evidence="1 2" key="1">
    <citation type="submission" date="2021-01" db="EMBL/GenBank/DDBJ databases">
        <title>Genomic Encyclopedia of Type Strains, Phase IV (KMG-IV): sequencing the most valuable type-strain genomes for metagenomic binning, comparative biology and taxonomic classification.</title>
        <authorList>
            <person name="Goeker M."/>
        </authorList>
    </citation>
    <scope>NUCLEOTIDE SEQUENCE [LARGE SCALE GENOMIC DNA]</scope>
    <source>
        <strain evidence="1 2">DSM 103394</strain>
    </source>
</reference>
<dbReference type="Proteomes" id="UP000674416">
    <property type="component" value="Unassembled WGS sequence"/>
</dbReference>
<dbReference type="RefSeq" id="WP_225970316.1">
    <property type="nucleotide sequence ID" value="NZ_JAFDST010000007.1"/>
</dbReference>